<dbReference type="EMBL" id="FOHZ01000001">
    <property type="protein sequence ID" value="SES78194.1"/>
    <property type="molecule type" value="Genomic_DNA"/>
</dbReference>
<dbReference type="GO" id="GO:0016779">
    <property type="term" value="F:nucleotidyltransferase activity"/>
    <property type="evidence" value="ECO:0007669"/>
    <property type="project" value="UniProtKB-KW"/>
</dbReference>
<dbReference type="InterPro" id="IPR029044">
    <property type="entry name" value="Nucleotide-diphossugar_trans"/>
</dbReference>
<dbReference type="CDD" id="cd04182">
    <property type="entry name" value="GT_2_like_f"/>
    <property type="match status" value="1"/>
</dbReference>
<dbReference type="SUPFAM" id="SSF53448">
    <property type="entry name" value="Nucleotide-diphospho-sugar transferases"/>
    <property type="match status" value="1"/>
</dbReference>
<evidence type="ECO:0000313" key="3">
    <source>
        <dbReference type="EMBL" id="SES78194.1"/>
    </source>
</evidence>
<evidence type="ECO:0000256" key="1">
    <source>
        <dbReference type="ARBA" id="ARBA00022842"/>
    </source>
</evidence>
<proteinExistence type="predicted"/>
<keyword evidence="3" id="KW-0808">Transferase</keyword>
<dbReference type="STRING" id="430453.SAMN04487962_101528"/>
<evidence type="ECO:0000259" key="2">
    <source>
        <dbReference type="Pfam" id="PF12804"/>
    </source>
</evidence>
<keyword evidence="1" id="KW-0460">Magnesium</keyword>
<feature type="domain" description="MobA-like NTP transferase" evidence="2">
    <location>
        <begin position="6"/>
        <end position="165"/>
    </location>
</feature>
<dbReference type="Pfam" id="PF12804">
    <property type="entry name" value="NTP_transf_3"/>
    <property type="match status" value="1"/>
</dbReference>
<dbReference type="Gene3D" id="3.90.550.10">
    <property type="entry name" value="Spore Coat Polysaccharide Biosynthesis Protein SpsA, Chain A"/>
    <property type="match status" value="1"/>
</dbReference>
<organism evidence="3 4">
    <name type="scientific">Marinobacter segnicrescens</name>
    <dbReference type="NCBI Taxonomy" id="430453"/>
    <lineage>
        <taxon>Bacteria</taxon>
        <taxon>Pseudomonadati</taxon>
        <taxon>Pseudomonadota</taxon>
        <taxon>Gammaproteobacteria</taxon>
        <taxon>Pseudomonadales</taxon>
        <taxon>Marinobacteraceae</taxon>
        <taxon>Marinobacter</taxon>
    </lineage>
</organism>
<gene>
    <name evidence="3" type="ORF">SAMN04487962_101528</name>
</gene>
<dbReference type="InterPro" id="IPR025877">
    <property type="entry name" value="MobA-like_NTP_Trfase"/>
</dbReference>
<dbReference type="Proteomes" id="UP000198762">
    <property type="component" value="Unassembled WGS sequence"/>
</dbReference>
<evidence type="ECO:0000313" key="4">
    <source>
        <dbReference type="Proteomes" id="UP000198762"/>
    </source>
</evidence>
<protein>
    <submittedName>
        <fullName evidence="3">Molybdenum cofactor cytidylyltransferase</fullName>
    </submittedName>
</protein>
<dbReference type="RefSeq" id="WP_177185969.1">
    <property type="nucleotide sequence ID" value="NZ_FOHZ01000001.1"/>
</dbReference>
<reference evidence="4" key="1">
    <citation type="submission" date="2016-10" db="EMBL/GenBank/DDBJ databases">
        <authorList>
            <person name="Varghese N."/>
            <person name="Submissions S."/>
        </authorList>
    </citation>
    <scope>NUCLEOTIDE SEQUENCE [LARGE SCALE GENOMIC DNA]</scope>
    <source>
        <strain evidence="4">CGMCC 1.6489</strain>
    </source>
</reference>
<accession>A0A1H9ZBG9</accession>
<dbReference type="PANTHER" id="PTHR43777">
    <property type="entry name" value="MOLYBDENUM COFACTOR CYTIDYLYLTRANSFERASE"/>
    <property type="match status" value="1"/>
</dbReference>
<sequence length="197" mass="20729">MADIAALILAGGASSRFGGCKLLAEIDGRNLLQRSIELASGVLPGHVHVVTGAWHPQLMAAKAEGRLCGAEFIHAADWSEGMAASLRAGINNLTADYSAVLVLLADQVALTRADLDALLKAFDGHNIACGVYGRRRGVPAIFPRSSFPRLRQLGGDQGAKAVLYESTIPVRECSMPNAQRDIDTPEQLGAWQGSGAV</sequence>
<keyword evidence="3" id="KW-0548">Nucleotidyltransferase</keyword>
<dbReference type="PANTHER" id="PTHR43777:SF1">
    <property type="entry name" value="MOLYBDENUM COFACTOR CYTIDYLYLTRANSFERASE"/>
    <property type="match status" value="1"/>
</dbReference>
<keyword evidence="4" id="KW-1185">Reference proteome</keyword>
<name>A0A1H9ZBG9_9GAMM</name>
<dbReference type="AlphaFoldDB" id="A0A1H9ZBG9"/>